<accession>B9TMJ2</accession>
<dbReference type="Proteomes" id="UP000008311">
    <property type="component" value="Unassembled WGS sequence"/>
</dbReference>
<dbReference type="EMBL" id="EQ989308">
    <property type="protein sequence ID" value="EEF22922.1"/>
    <property type="molecule type" value="Genomic_DNA"/>
</dbReference>
<dbReference type="AlphaFoldDB" id="B9TMJ2"/>
<organism evidence="1 2">
    <name type="scientific">Ricinus communis</name>
    <name type="common">Castor bean</name>
    <dbReference type="NCBI Taxonomy" id="3988"/>
    <lineage>
        <taxon>Eukaryota</taxon>
        <taxon>Viridiplantae</taxon>
        <taxon>Streptophyta</taxon>
        <taxon>Embryophyta</taxon>
        <taxon>Tracheophyta</taxon>
        <taxon>Spermatophyta</taxon>
        <taxon>Magnoliopsida</taxon>
        <taxon>eudicotyledons</taxon>
        <taxon>Gunneridae</taxon>
        <taxon>Pentapetalae</taxon>
        <taxon>rosids</taxon>
        <taxon>fabids</taxon>
        <taxon>Malpighiales</taxon>
        <taxon>Euphorbiaceae</taxon>
        <taxon>Acalyphoideae</taxon>
        <taxon>Acalypheae</taxon>
        <taxon>Ricinus</taxon>
    </lineage>
</organism>
<evidence type="ECO:0000313" key="1">
    <source>
        <dbReference type="EMBL" id="EEF22922.1"/>
    </source>
</evidence>
<name>B9TMJ2_RICCO</name>
<protein>
    <submittedName>
        <fullName evidence="1">Uncharacterized protein</fullName>
    </submittedName>
</protein>
<proteinExistence type="predicted"/>
<dbReference type="InParanoid" id="B9TMJ2"/>
<evidence type="ECO:0000313" key="2">
    <source>
        <dbReference type="Proteomes" id="UP000008311"/>
    </source>
</evidence>
<sequence>MRTRAREAGARTWCSRRVDAGARITAVDVFHHRGVLGQLPAHRHWCNHSGVSGRWRAVSLEHAVPGEKASAAVRQQPPRIHRRPATAARGRSGCQQSECARSTAAAGGFCMSAEKLHELEARKRLLLARSALLRLEIRHQVSGIRGTINVLNAGKFVARSAPVRSALLGLALSRLGHSRVAGLVGWASKAVLAGKIVSFALQMRRTLSGADEPAAPLVLKPGRKPVAPVQTYH</sequence>
<reference evidence="2" key="1">
    <citation type="journal article" date="2010" name="Nat. Biotechnol.">
        <title>Draft genome sequence of the oilseed species Ricinus communis.</title>
        <authorList>
            <person name="Chan A.P."/>
            <person name="Crabtree J."/>
            <person name="Zhao Q."/>
            <person name="Lorenzi H."/>
            <person name="Orvis J."/>
            <person name="Puiu D."/>
            <person name="Melake-Berhan A."/>
            <person name="Jones K.M."/>
            <person name="Redman J."/>
            <person name="Chen G."/>
            <person name="Cahoon E.B."/>
            <person name="Gedil M."/>
            <person name="Stanke M."/>
            <person name="Haas B.J."/>
            <person name="Wortman J.R."/>
            <person name="Fraser-Liggett C.M."/>
            <person name="Ravel J."/>
            <person name="Rabinowicz P.D."/>
        </authorList>
    </citation>
    <scope>NUCLEOTIDE SEQUENCE [LARGE SCALE GENOMIC DNA]</scope>
    <source>
        <strain evidence="2">cv. Hale</strain>
    </source>
</reference>
<keyword evidence="2" id="KW-1185">Reference proteome</keyword>
<gene>
    <name evidence="1" type="ORF">RCOM_1958870</name>
</gene>